<dbReference type="AlphaFoldDB" id="A0AAV4KRT1"/>
<evidence type="ECO:0008006" key="5">
    <source>
        <dbReference type="Google" id="ProtNLM"/>
    </source>
</evidence>
<gene>
    <name evidence="2" type="ORF">CP977_12830</name>
    <name evidence="1" type="ORF">GCM10010497_42570</name>
</gene>
<dbReference type="EMBL" id="CP023693">
    <property type="protein sequence ID" value="QEV32937.1"/>
    <property type="molecule type" value="Genomic_DNA"/>
</dbReference>
<evidence type="ECO:0000313" key="2">
    <source>
        <dbReference type="EMBL" id="QEV32937.1"/>
    </source>
</evidence>
<accession>A0AAV4KRT1</accession>
<dbReference type="GeneID" id="95454652"/>
<dbReference type="Proteomes" id="UP000326029">
    <property type="component" value="Chromosome"/>
</dbReference>
<keyword evidence="3" id="KW-1185">Reference proteome</keyword>
<proteinExistence type="predicted"/>
<organism evidence="1 4">
    <name type="scientific">Streptomyces cinereoruber</name>
    <dbReference type="NCBI Taxonomy" id="67260"/>
    <lineage>
        <taxon>Bacteria</taxon>
        <taxon>Bacillati</taxon>
        <taxon>Actinomycetota</taxon>
        <taxon>Actinomycetes</taxon>
        <taxon>Kitasatosporales</taxon>
        <taxon>Streptomycetaceae</taxon>
        <taxon>Streptomyces</taxon>
    </lineage>
</organism>
<dbReference type="Proteomes" id="UP000642014">
    <property type="component" value="Unassembled WGS sequence"/>
</dbReference>
<reference evidence="2 3" key="2">
    <citation type="submission" date="2017-09" db="EMBL/GenBank/DDBJ databases">
        <authorList>
            <person name="Lee N."/>
            <person name="Cho B.-K."/>
        </authorList>
    </citation>
    <scope>NUCLEOTIDE SEQUENCE [LARGE SCALE GENOMIC DNA]</scope>
    <source>
        <strain evidence="2 3">ATCC 19740</strain>
    </source>
</reference>
<dbReference type="EMBL" id="BMSJ01000008">
    <property type="protein sequence ID" value="GGR35348.1"/>
    <property type="molecule type" value="Genomic_DNA"/>
</dbReference>
<evidence type="ECO:0000313" key="3">
    <source>
        <dbReference type="Proteomes" id="UP000326029"/>
    </source>
</evidence>
<name>A0AAV4KRT1_9ACTN</name>
<protein>
    <recommendedName>
        <fullName evidence="5">PE-PGRS family protein</fullName>
    </recommendedName>
</protein>
<reference evidence="1 4" key="1">
    <citation type="journal article" date="2014" name="Int. J. Syst. Evol. Microbiol.">
        <title>Complete genome sequence of Corynebacterium casei LMG S-19264T (=DSM 44701T), isolated from a smear-ripened cheese.</title>
        <authorList>
            <consortium name="US DOE Joint Genome Institute (JGI-PGF)"/>
            <person name="Walter F."/>
            <person name="Albersmeier A."/>
            <person name="Kalinowski J."/>
            <person name="Ruckert C."/>
        </authorList>
    </citation>
    <scope>NUCLEOTIDE SEQUENCE [LARGE SCALE GENOMIC DNA]</scope>
    <source>
        <strain evidence="1 4">JCM 4205</strain>
    </source>
</reference>
<evidence type="ECO:0000313" key="4">
    <source>
        <dbReference type="Proteomes" id="UP000642014"/>
    </source>
</evidence>
<sequence length="327" mass="36160">MKPVHPYPTLFGDIELDVLSIAVDGTFPLPYAHVSKTERAVALHQSGREDWEFCTLRLQATLPEAEISTGEWTDVVCLAVLTEKATNARTTTRLRRTPDGVWNGDIDLHRSRYLDRAVLGLTVVATVDGVAGRVIGTTAQDWYLDLKGATPVRQRQIEIVEVDFREGPEEWLRPYRDAPWIVETAGAVPTVYLNKASADGLVDMLSGSGGGPAERMLRDLTSGQIAQDAWTAMFHTAISDLDVDEDGTPVMPTGWREAVLRMMLPDVLPGRQLTDALYDIEERRDKGFGWSELQTTIQYAAGRRSRIAKKLTNAVRAVDAADRSGAR</sequence>
<evidence type="ECO:0000313" key="1">
    <source>
        <dbReference type="EMBL" id="GGR35348.1"/>
    </source>
</evidence>
<dbReference type="RefSeq" id="WP_152370131.1">
    <property type="nucleotide sequence ID" value="NZ_BMSJ01000008.1"/>
</dbReference>
<reference evidence="1" key="3">
    <citation type="submission" date="2023-08" db="EMBL/GenBank/DDBJ databases">
        <authorList>
            <person name="Sun Q."/>
            <person name="Ohkuma M."/>
        </authorList>
    </citation>
    <scope>NUCLEOTIDE SEQUENCE</scope>
    <source>
        <strain evidence="1">JCM 4205</strain>
    </source>
</reference>